<gene>
    <name evidence="2" type="ORF">B4U45_02170</name>
</gene>
<evidence type="ECO:0000313" key="3">
    <source>
        <dbReference type="Proteomes" id="UP000192335"/>
    </source>
</evidence>
<dbReference type="EMBL" id="MWQA01000001">
    <property type="protein sequence ID" value="ORC05647.1"/>
    <property type="molecule type" value="Genomic_DNA"/>
</dbReference>
<protein>
    <submittedName>
        <fullName evidence="2">Uncharacterized protein</fullName>
    </submittedName>
</protein>
<feature type="region of interest" description="Disordered" evidence="1">
    <location>
        <begin position="28"/>
        <end position="66"/>
    </location>
</feature>
<accession>A0A8E2IMD8</accession>
<organism evidence="2 3">
    <name type="scientific">Mycobacterium persicum</name>
    <dbReference type="NCBI Taxonomy" id="1487726"/>
    <lineage>
        <taxon>Bacteria</taxon>
        <taxon>Bacillati</taxon>
        <taxon>Actinomycetota</taxon>
        <taxon>Actinomycetes</taxon>
        <taxon>Mycobacteriales</taxon>
        <taxon>Mycobacteriaceae</taxon>
        <taxon>Mycobacterium</taxon>
    </lineage>
</organism>
<evidence type="ECO:0000313" key="2">
    <source>
        <dbReference type="EMBL" id="ORC05647.1"/>
    </source>
</evidence>
<dbReference type="Proteomes" id="UP000192335">
    <property type="component" value="Unassembled WGS sequence"/>
</dbReference>
<evidence type="ECO:0000256" key="1">
    <source>
        <dbReference type="SAM" id="MobiDB-lite"/>
    </source>
</evidence>
<name>A0A8E2IMD8_9MYCO</name>
<feature type="compositionally biased region" description="Low complexity" evidence="1">
    <location>
        <begin position="40"/>
        <end position="52"/>
    </location>
</feature>
<proteinExistence type="predicted"/>
<comment type="caution">
    <text evidence="2">The sequence shown here is derived from an EMBL/GenBank/DDBJ whole genome shotgun (WGS) entry which is preliminary data.</text>
</comment>
<sequence>MAPANGDAALGVCPWAACEVDFATGDIIEAPADGDEDGEGATAAPETGPTGAAVGGVMTGGRRSEP</sequence>
<dbReference type="AlphaFoldDB" id="A0A8E2IMD8"/>
<reference evidence="2 3" key="1">
    <citation type="submission" date="2017-02" db="EMBL/GenBank/DDBJ databases">
        <title>Mycobacterium kansasii genomes.</title>
        <authorList>
            <person name="Borowka P."/>
            <person name="Strapagiel D."/>
            <person name="Marciniak B."/>
            <person name="Lach J."/>
            <person name="Bakula Z."/>
            <person name="Van Ingen J."/>
            <person name="Safianowska A."/>
            <person name="Brzostek A."/>
            <person name="Dziadek J."/>
            <person name="Jagielski T."/>
        </authorList>
    </citation>
    <scope>NUCLEOTIDE SEQUENCE [LARGE SCALE GENOMIC DNA]</scope>
    <source>
        <strain evidence="2 3">12MK</strain>
    </source>
</reference>